<feature type="domain" description="PAC" evidence="2">
    <location>
        <begin position="773"/>
        <end position="824"/>
    </location>
</feature>
<dbReference type="InterPro" id="IPR043128">
    <property type="entry name" value="Rev_trsase/Diguanyl_cyclase"/>
</dbReference>
<dbReference type="NCBIfam" id="TIGR00254">
    <property type="entry name" value="GGDEF"/>
    <property type="match status" value="2"/>
</dbReference>
<dbReference type="NCBIfam" id="TIGR00229">
    <property type="entry name" value="sensory_box"/>
    <property type="match status" value="2"/>
</dbReference>
<dbReference type="Pfam" id="PF00990">
    <property type="entry name" value="GGDEF"/>
    <property type="match status" value="2"/>
</dbReference>
<dbReference type="Pfam" id="PF13426">
    <property type="entry name" value="PAS_9"/>
    <property type="match status" value="1"/>
</dbReference>
<gene>
    <name evidence="5" type="ORF">C1877_00775</name>
</gene>
<dbReference type="Pfam" id="PF08447">
    <property type="entry name" value="PAS_3"/>
    <property type="match status" value="3"/>
</dbReference>
<dbReference type="Proteomes" id="UP000254000">
    <property type="component" value="Unassembled WGS sequence"/>
</dbReference>
<reference evidence="5 6" key="1">
    <citation type="journal article" date="2018" name="Elife">
        <title>Discovery and characterization of a prevalent human gut bacterial enzyme sufficient for the inactivation of a family of plant toxins.</title>
        <authorList>
            <person name="Koppel N."/>
            <person name="Bisanz J.E."/>
            <person name="Pandelia M.E."/>
            <person name="Turnbaugh P.J."/>
            <person name="Balskus E.P."/>
        </authorList>
    </citation>
    <scope>NUCLEOTIDE SEQUENCE [LARGE SCALE GENOMIC DNA]</scope>
    <source>
        <strain evidence="5 6">3C</strain>
    </source>
</reference>
<dbReference type="CDD" id="cd00130">
    <property type="entry name" value="PAS"/>
    <property type="match status" value="2"/>
</dbReference>
<dbReference type="SMART" id="SM00091">
    <property type="entry name" value="PAS"/>
    <property type="match status" value="1"/>
</dbReference>
<feature type="domain" description="PAC" evidence="2">
    <location>
        <begin position="1338"/>
        <end position="1390"/>
    </location>
</feature>
<dbReference type="Pfam" id="PF00563">
    <property type="entry name" value="EAL"/>
    <property type="match status" value="1"/>
</dbReference>
<evidence type="ECO:0000259" key="4">
    <source>
        <dbReference type="PROSITE" id="PS50887"/>
    </source>
</evidence>
<dbReference type="InterPro" id="IPR035965">
    <property type="entry name" value="PAS-like_dom_sf"/>
</dbReference>
<dbReference type="CDD" id="cd01948">
    <property type="entry name" value="EAL"/>
    <property type="match status" value="1"/>
</dbReference>
<evidence type="ECO:0000259" key="2">
    <source>
        <dbReference type="PROSITE" id="PS50113"/>
    </source>
</evidence>
<dbReference type="CDD" id="cd01949">
    <property type="entry name" value="GGDEF"/>
    <property type="match status" value="2"/>
</dbReference>
<dbReference type="PROSITE" id="PS50883">
    <property type="entry name" value="EAL"/>
    <property type="match status" value="1"/>
</dbReference>
<feature type="domain" description="PAS" evidence="1">
    <location>
        <begin position="1008"/>
        <end position="1063"/>
    </location>
</feature>
<dbReference type="Gene3D" id="3.30.70.270">
    <property type="match status" value="2"/>
</dbReference>
<proteinExistence type="predicted"/>
<dbReference type="InterPro" id="IPR000160">
    <property type="entry name" value="GGDEF_dom"/>
</dbReference>
<feature type="domain" description="PAS" evidence="1">
    <location>
        <begin position="871"/>
        <end position="917"/>
    </location>
</feature>
<dbReference type="PANTHER" id="PTHR44757">
    <property type="entry name" value="DIGUANYLATE CYCLASE DGCP"/>
    <property type="match status" value="1"/>
</dbReference>
<evidence type="ECO:0000259" key="3">
    <source>
        <dbReference type="PROSITE" id="PS50883"/>
    </source>
</evidence>
<dbReference type="InterPro" id="IPR029787">
    <property type="entry name" value="Nucleotide_cyclase"/>
</dbReference>
<dbReference type="InterPro" id="IPR013655">
    <property type="entry name" value="PAS_fold_3"/>
</dbReference>
<organism evidence="5 6">
    <name type="scientific">Gordonibacter pamelaeae</name>
    <dbReference type="NCBI Taxonomy" id="471189"/>
    <lineage>
        <taxon>Bacteria</taxon>
        <taxon>Bacillati</taxon>
        <taxon>Actinomycetota</taxon>
        <taxon>Coriobacteriia</taxon>
        <taxon>Eggerthellales</taxon>
        <taxon>Eggerthellaceae</taxon>
        <taxon>Gordonibacter</taxon>
    </lineage>
</organism>
<accession>A0A369M6F7</accession>
<dbReference type="EMBL" id="PPTS01000001">
    <property type="protein sequence ID" value="RDB67012.1"/>
    <property type="molecule type" value="Genomic_DNA"/>
</dbReference>
<dbReference type="PROSITE" id="PS50887">
    <property type="entry name" value="GGDEF"/>
    <property type="match status" value="2"/>
</dbReference>
<dbReference type="SMART" id="SM00052">
    <property type="entry name" value="EAL"/>
    <property type="match status" value="1"/>
</dbReference>
<feature type="domain" description="GGDEF" evidence="4">
    <location>
        <begin position="279"/>
        <end position="407"/>
    </location>
</feature>
<dbReference type="SUPFAM" id="SSF55073">
    <property type="entry name" value="Nucleotide cyclase"/>
    <property type="match status" value="2"/>
</dbReference>
<dbReference type="SUPFAM" id="SSF55785">
    <property type="entry name" value="PYP-like sensor domain (PAS domain)"/>
    <property type="match status" value="4"/>
</dbReference>
<dbReference type="Gene3D" id="3.30.450.20">
    <property type="entry name" value="PAS domain"/>
    <property type="match status" value="4"/>
</dbReference>
<sequence length="1588" mass="178905">MEPVVGKAGTGVYVVDNEYRIAYFNEVLEHFYPDLQLGSPCYRELCGRTAPCPGCPLGATLGDKTLFFNRLIQTWVEVEAADIEWPGLGACHLLLCHEIDQNDKSLPFKLAGSAGYDELFELNLTANAYRSLYHIEGKHATSERTGVLDGMLEDVGRRMIHPDDLAAFNEFWNLDTLRARFADAAAKDANGGMLRDRFRRKQAEGGWRWIQQLVVPLPCSPGEDELALCFIQDIEGELWDDPALFMRFAPSPIDPMTGLLTRVSFFSAAAELLAAHPDQPYCLMAIDVEHFKLFNQWHGEQAGDSLLKEIAGLLSQAERDYGAVAGYLLGDDFCIAMPDRPALVEELQGKITDCVRRVSKEMAFLPSFGLYAVVDPALPVSTMYDRALVALDSVKGNYAQFTGWYEEDMMEKMEEDHTLLLEVQRALSEGEFVFYAQPKCNIATGKIVGLESLARWMHPERGVIPPARFMPVLERNGLVTALDLHIWEQVCRALRSWIDAGRTAVPISVNVSRRDVYAVDVVDALKGLVAKYRIDPKLLSVEITESAYVEDYQIISRLVDELRAAGFAVHMDDFGSGYSSLNMLKDLNVDVLKLDMKLLDVEGSQARKGKSILESIITMARLVDLRVIAEGVETEEQRDFLMRAGCLYAQGYYFYRPMPPEEFEPIIANPANVDYRGLQADRIEQLQLRQLLSDSVLSDAMMDDILGAIAFYDVHDGEVELVSANQQYCRLTGINPIDLEERRHRITRLVYEDDWLDFLEAFEEAYRKAPAGAKVDMRRLKPDGSTAHIHLRVFYLRKRDGHRFYYGSLADVTEQVRQARQLESSQRALSAVVGVSNADRAFMSLAEENRRTASAIFAQMSPGGMIGGYCEDGFPLYFANAAMVELLGYESYDELAEAIDWHVGNTIYPDDLAAVQEDIGPEYYPGLEYTTTYRMPKKDGTWFWTLDKGKVVEAEDGRLAIVSACTDISEVMAAQQQLAERNELLLGQNRELAFLNEDMPGGYHRCADAPGFEFLYVSDRFVEMFGYSRKELKEVFDDKFQNMVHPDDRDAVAAGVAAMREGRADDAEQLEYRMKSKHRGYLWVVDQSRYLRYEGVSFLQGVVVDVTETVELRNAMRMLVDHTLNDIVLVSWTDRAHARFEVIADGISRKCGYAGDALARMLEQRLCAEDSRTGRRMFDEVAGSIEAGADSTFVVEAAHPAVPSIWIRCEVRRVEGWDKGRCGEEGRGYQALCLITDVTALKKREQELWLARRKLEGVLRLAGINSWEWDLGKNRLIVMDNELSRRSFGRIGRRHGGCLVFDGPFNEEAGCSCIPEEHREEFFAFFDRIEAAGDHELLESEIPFILDDGSVVWFETKCETVRDSQGELVEAVGYYADVTDRVDARCKSEADSEAIESLREQRLKLVKMAETDALTGLYNRQTAIPRIEERLKARGCGHQGEPCALIMLDMDRFKQANDVFGHAYGDEVIATMSAALKASFPRDIVCRMGGDEFMVWCEHASVRTLEETLEKTLAAMEIQRISGGREFLFSVSAGYVLAPQDGMTFDELYQKADAALFAAKMRGRRSFARFEESMSGVRYELAEEGGLA</sequence>
<protein>
    <submittedName>
        <fullName evidence="5">Diguanylate cyclase</fullName>
    </submittedName>
</protein>
<dbReference type="GeneID" id="78358252"/>
<name>A0A369M6F7_9ACTN</name>
<dbReference type="InterPro" id="IPR000700">
    <property type="entry name" value="PAS-assoc_C"/>
</dbReference>
<dbReference type="InterPro" id="IPR001610">
    <property type="entry name" value="PAC"/>
</dbReference>
<dbReference type="Gene3D" id="3.20.20.450">
    <property type="entry name" value="EAL domain"/>
    <property type="match status" value="1"/>
</dbReference>
<dbReference type="InterPro" id="IPR001633">
    <property type="entry name" value="EAL_dom"/>
</dbReference>
<dbReference type="OrthoDB" id="23692at2"/>
<dbReference type="InterPro" id="IPR000014">
    <property type="entry name" value="PAS"/>
</dbReference>
<dbReference type="SMART" id="SM00086">
    <property type="entry name" value="PAC"/>
    <property type="match status" value="5"/>
</dbReference>
<dbReference type="SUPFAM" id="SSF141868">
    <property type="entry name" value="EAL domain-like"/>
    <property type="match status" value="1"/>
</dbReference>
<dbReference type="SMART" id="SM00267">
    <property type="entry name" value="GGDEF"/>
    <property type="match status" value="2"/>
</dbReference>
<dbReference type="PANTHER" id="PTHR44757:SF2">
    <property type="entry name" value="BIOFILM ARCHITECTURE MAINTENANCE PROTEIN MBAA"/>
    <property type="match status" value="1"/>
</dbReference>
<evidence type="ECO:0000313" key="5">
    <source>
        <dbReference type="EMBL" id="RDB67012.1"/>
    </source>
</evidence>
<evidence type="ECO:0000259" key="1">
    <source>
        <dbReference type="PROSITE" id="PS50112"/>
    </source>
</evidence>
<dbReference type="InterPro" id="IPR052155">
    <property type="entry name" value="Biofilm_reg_signaling"/>
</dbReference>
<dbReference type="PROSITE" id="PS50113">
    <property type="entry name" value="PAC"/>
    <property type="match status" value="3"/>
</dbReference>
<feature type="domain" description="GGDEF" evidence="4">
    <location>
        <begin position="1441"/>
        <end position="1572"/>
    </location>
</feature>
<dbReference type="InterPro" id="IPR035919">
    <property type="entry name" value="EAL_sf"/>
</dbReference>
<dbReference type="RefSeq" id="WP_114568097.1">
    <property type="nucleotide sequence ID" value="NZ_CABMMS010000001.1"/>
</dbReference>
<comment type="caution">
    <text evidence="5">The sequence shown here is derived from an EMBL/GenBank/DDBJ whole genome shotgun (WGS) entry which is preliminary data.</text>
</comment>
<feature type="domain" description="EAL" evidence="3">
    <location>
        <begin position="416"/>
        <end position="671"/>
    </location>
</feature>
<evidence type="ECO:0000313" key="6">
    <source>
        <dbReference type="Proteomes" id="UP000254000"/>
    </source>
</evidence>
<dbReference type="PROSITE" id="PS50112">
    <property type="entry name" value="PAS"/>
    <property type="match status" value="2"/>
</dbReference>
<keyword evidence="6" id="KW-1185">Reference proteome</keyword>
<feature type="domain" description="PAC" evidence="2">
    <location>
        <begin position="929"/>
        <end position="980"/>
    </location>
</feature>